<keyword evidence="11" id="KW-1185">Reference proteome</keyword>
<keyword evidence="6" id="KW-0067">ATP-binding</keyword>
<comment type="catalytic activity">
    <reaction evidence="7">
        <text>L-threonyl-[protein] + ATP = O-phospho-L-threonyl-[protein] + ADP + H(+)</text>
        <dbReference type="Rhea" id="RHEA:46608"/>
        <dbReference type="Rhea" id="RHEA-COMP:11060"/>
        <dbReference type="Rhea" id="RHEA-COMP:11605"/>
        <dbReference type="ChEBI" id="CHEBI:15378"/>
        <dbReference type="ChEBI" id="CHEBI:30013"/>
        <dbReference type="ChEBI" id="CHEBI:30616"/>
        <dbReference type="ChEBI" id="CHEBI:61977"/>
        <dbReference type="ChEBI" id="CHEBI:456216"/>
        <dbReference type="EC" id="2.7.11.1"/>
    </reaction>
</comment>
<evidence type="ECO:0000313" key="11">
    <source>
        <dbReference type="Proteomes" id="UP001287356"/>
    </source>
</evidence>
<keyword evidence="3" id="KW-0808">Transferase</keyword>
<dbReference type="InterPro" id="IPR008271">
    <property type="entry name" value="Ser/Thr_kinase_AS"/>
</dbReference>
<evidence type="ECO:0000313" key="10">
    <source>
        <dbReference type="EMBL" id="KAK3384506.1"/>
    </source>
</evidence>
<reference evidence="10" key="2">
    <citation type="submission" date="2023-06" db="EMBL/GenBank/DDBJ databases">
        <authorList>
            <consortium name="Lawrence Berkeley National Laboratory"/>
            <person name="Haridas S."/>
            <person name="Hensen N."/>
            <person name="Bonometti L."/>
            <person name="Westerberg I."/>
            <person name="Brannstrom I.O."/>
            <person name="Guillou S."/>
            <person name="Cros-Aarteil S."/>
            <person name="Calhoun S."/>
            <person name="Kuo A."/>
            <person name="Mondo S."/>
            <person name="Pangilinan J."/>
            <person name="Riley R."/>
            <person name="Labutti K."/>
            <person name="Andreopoulos B."/>
            <person name="Lipzen A."/>
            <person name="Chen C."/>
            <person name="Yanf M."/>
            <person name="Daum C."/>
            <person name="Ng V."/>
            <person name="Clum A."/>
            <person name="Steindorff A."/>
            <person name="Ohm R."/>
            <person name="Martin F."/>
            <person name="Silar P."/>
            <person name="Natvig D."/>
            <person name="Lalanne C."/>
            <person name="Gautier V."/>
            <person name="Ament-Velasquez S.L."/>
            <person name="Kruys A."/>
            <person name="Hutchinson M.I."/>
            <person name="Powell A.J."/>
            <person name="Barry K."/>
            <person name="Miller A.N."/>
            <person name="Grigoriev I.V."/>
            <person name="Debuchy R."/>
            <person name="Gladieux P."/>
            <person name="Thoren M.H."/>
            <person name="Johannesson H."/>
        </authorList>
    </citation>
    <scope>NUCLEOTIDE SEQUENCE</scope>
    <source>
        <strain evidence="10">CBS 958.72</strain>
    </source>
</reference>
<dbReference type="EMBL" id="JAULSN010000001">
    <property type="protein sequence ID" value="KAK3384506.1"/>
    <property type="molecule type" value="Genomic_DNA"/>
</dbReference>
<evidence type="ECO:0000256" key="2">
    <source>
        <dbReference type="ARBA" id="ARBA00022527"/>
    </source>
</evidence>
<dbReference type="SMART" id="SM00220">
    <property type="entry name" value="S_TKc"/>
    <property type="match status" value="1"/>
</dbReference>
<dbReference type="PROSITE" id="PS50011">
    <property type="entry name" value="PROTEIN_KINASE_DOM"/>
    <property type="match status" value="1"/>
</dbReference>
<dbReference type="GO" id="GO:0004674">
    <property type="term" value="F:protein serine/threonine kinase activity"/>
    <property type="evidence" value="ECO:0007669"/>
    <property type="project" value="UniProtKB-KW"/>
</dbReference>
<dbReference type="EC" id="2.7.11.1" evidence="1"/>
<sequence>MPLYEGSLYGLLRRERQKEKDVGPELVRAALAATTDRMLSQILDALDFIHTRDPPIIHRDIKPANILYRGDKFLLTDFGIAKIVDTSTTMVGSCWYVAPEVRLSGGQTPEVDIYGLGATVVECLVELPPETERASKWPYWEQWHQELRSLLNEHASPYAPIVADNAEHRFSARELLDTFNRPAHIPSQPQANVGWTSLGLSMQQEANQSMTGNSALPSPMDWTQTGDIAIFRGVPRPVLEDTTTHTNRERMLQWLQWLQERRRRKRRAAGSLWAAWGDIVGFRSRQQA</sequence>
<gene>
    <name evidence="10" type="ORF">B0T24DRAFT_589057</name>
</gene>
<evidence type="ECO:0000256" key="5">
    <source>
        <dbReference type="ARBA" id="ARBA00022777"/>
    </source>
</evidence>
<evidence type="ECO:0000256" key="7">
    <source>
        <dbReference type="ARBA" id="ARBA00047899"/>
    </source>
</evidence>
<evidence type="ECO:0000259" key="9">
    <source>
        <dbReference type="PROSITE" id="PS50011"/>
    </source>
</evidence>
<dbReference type="Pfam" id="PF00069">
    <property type="entry name" value="Pkinase"/>
    <property type="match status" value="1"/>
</dbReference>
<protein>
    <recommendedName>
        <fullName evidence="1">non-specific serine/threonine protein kinase</fullName>
        <ecNumber evidence="1">2.7.11.1</ecNumber>
    </recommendedName>
</protein>
<dbReference type="PROSITE" id="PS00108">
    <property type="entry name" value="PROTEIN_KINASE_ST"/>
    <property type="match status" value="1"/>
</dbReference>
<dbReference type="Proteomes" id="UP001287356">
    <property type="component" value="Unassembled WGS sequence"/>
</dbReference>
<dbReference type="GO" id="GO:0005524">
    <property type="term" value="F:ATP binding"/>
    <property type="evidence" value="ECO:0007669"/>
    <property type="project" value="UniProtKB-KW"/>
</dbReference>
<dbReference type="InterPro" id="IPR000719">
    <property type="entry name" value="Prot_kinase_dom"/>
</dbReference>
<accession>A0AAE0NN02</accession>
<comment type="caution">
    <text evidence="10">The sequence shown here is derived from an EMBL/GenBank/DDBJ whole genome shotgun (WGS) entry which is preliminary data.</text>
</comment>
<dbReference type="Gene3D" id="1.10.510.10">
    <property type="entry name" value="Transferase(Phosphotransferase) domain 1"/>
    <property type="match status" value="1"/>
</dbReference>
<dbReference type="AlphaFoldDB" id="A0AAE0NN02"/>
<dbReference type="PANTHER" id="PTHR24363:SF0">
    <property type="entry name" value="SERINE_THREONINE KINASE LIKE DOMAIN CONTAINING 1"/>
    <property type="match status" value="1"/>
</dbReference>
<name>A0AAE0NN02_9PEZI</name>
<keyword evidence="4" id="KW-0547">Nucleotide-binding</keyword>
<dbReference type="InterPro" id="IPR011009">
    <property type="entry name" value="Kinase-like_dom_sf"/>
</dbReference>
<evidence type="ECO:0000256" key="3">
    <source>
        <dbReference type="ARBA" id="ARBA00022679"/>
    </source>
</evidence>
<dbReference type="SUPFAM" id="SSF56112">
    <property type="entry name" value="Protein kinase-like (PK-like)"/>
    <property type="match status" value="1"/>
</dbReference>
<dbReference type="PANTHER" id="PTHR24363">
    <property type="entry name" value="SERINE/THREONINE PROTEIN KINASE"/>
    <property type="match status" value="1"/>
</dbReference>
<evidence type="ECO:0000256" key="1">
    <source>
        <dbReference type="ARBA" id="ARBA00012513"/>
    </source>
</evidence>
<comment type="catalytic activity">
    <reaction evidence="8">
        <text>L-seryl-[protein] + ATP = O-phospho-L-seryl-[protein] + ADP + H(+)</text>
        <dbReference type="Rhea" id="RHEA:17989"/>
        <dbReference type="Rhea" id="RHEA-COMP:9863"/>
        <dbReference type="Rhea" id="RHEA-COMP:11604"/>
        <dbReference type="ChEBI" id="CHEBI:15378"/>
        <dbReference type="ChEBI" id="CHEBI:29999"/>
        <dbReference type="ChEBI" id="CHEBI:30616"/>
        <dbReference type="ChEBI" id="CHEBI:83421"/>
        <dbReference type="ChEBI" id="CHEBI:456216"/>
        <dbReference type="EC" id="2.7.11.1"/>
    </reaction>
</comment>
<evidence type="ECO:0000256" key="6">
    <source>
        <dbReference type="ARBA" id="ARBA00022840"/>
    </source>
</evidence>
<proteinExistence type="predicted"/>
<evidence type="ECO:0000256" key="4">
    <source>
        <dbReference type="ARBA" id="ARBA00022741"/>
    </source>
</evidence>
<feature type="domain" description="Protein kinase" evidence="9">
    <location>
        <begin position="1"/>
        <end position="184"/>
    </location>
</feature>
<keyword evidence="5 10" id="KW-0418">Kinase</keyword>
<reference evidence="10" key="1">
    <citation type="journal article" date="2023" name="Mol. Phylogenet. Evol.">
        <title>Genome-scale phylogeny and comparative genomics of the fungal order Sordariales.</title>
        <authorList>
            <person name="Hensen N."/>
            <person name="Bonometti L."/>
            <person name="Westerberg I."/>
            <person name="Brannstrom I.O."/>
            <person name="Guillou S."/>
            <person name="Cros-Aarteil S."/>
            <person name="Calhoun S."/>
            <person name="Haridas S."/>
            <person name="Kuo A."/>
            <person name="Mondo S."/>
            <person name="Pangilinan J."/>
            <person name="Riley R."/>
            <person name="LaButti K."/>
            <person name="Andreopoulos B."/>
            <person name="Lipzen A."/>
            <person name="Chen C."/>
            <person name="Yan M."/>
            <person name="Daum C."/>
            <person name="Ng V."/>
            <person name="Clum A."/>
            <person name="Steindorff A."/>
            <person name="Ohm R.A."/>
            <person name="Martin F."/>
            <person name="Silar P."/>
            <person name="Natvig D.O."/>
            <person name="Lalanne C."/>
            <person name="Gautier V."/>
            <person name="Ament-Velasquez S.L."/>
            <person name="Kruys A."/>
            <person name="Hutchinson M.I."/>
            <person name="Powell A.J."/>
            <person name="Barry K."/>
            <person name="Miller A.N."/>
            <person name="Grigoriev I.V."/>
            <person name="Debuchy R."/>
            <person name="Gladieux P."/>
            <person name="Hiltunen Thoren M."/>
            <person name="Johannesson H."/>
        </authorList>
    </citation>
    <scope>NUCLEOTIDE SEQUENCE</scope>
    <source>
        <strain evidence="10">CBS 958.72</strain>
    </source>
</reference>
<organism evidence="10 11">
    <name type="scientific">Lasiosphaeria ovina</name>
    <dbReference type="NCBI Taxonomy" id="92902"/>
    <lineage>
        <taxon>Eukaryota</taxon>
        <taxon>Fungi</taxon>
        <taxon>Dikarya</taxon>
        <taxon>Ascomycota</taxon>
        <taxon>Pezizomycotina</taxon>
        <taxon>Sordariomycetes</taxon>
        <taxon>Sordariomycetidae</taxon>
        <taxon>Sordariales</taxon>
        <taxon>Lasiosphaeriaceae</taxon>
        <taxon>Lasiosphaeria</taxon>
    </lineage>
</organism>
<evidence type="ECO:0000256" key="8">
    <source>
        <dbReference type="ARBA" id="ARBA00048679"/>
    </source>
</evidence>
<keyword evidence="2" id="KW-0723">Serine/threonine-protein kinase</keyword>